<name>A0ACC1XWP1_MELAZ</name>
<reference evidence="1 2" key="1">
    <citation type="journal article" date="2023" name="Science">
        <title>Complex scaffold remodeling in plant triterpene biosynthesis.</title>
        <authorList>
            <person name="De La Pena R."/>
            <person name="Hodgson H."/>
            <person name="Liu J.C."/>
            <person name="Stephenson M.J."/>
            <person name="Martin A.C."/>
            <person name="Owen C."/>
            <person name="Harkess A."/>
            <person name="Leebens-Mack J."/>
            <person name="Jimenez L.E."/>
            <person name="Osbourn A."/>
            <person name="Sattely E.S."/>
        </authorList>
    </citation>
    <scope>NUCLEOTIDE SEQUENCE [LARGE SCALE GENOMIC DNA]</scope>
    <source>
        <strain evidence="2">cv. JPN11</strain>
        <tissue evidence="1">Leaf</tissue>
    </source>
</reference>
<protein>
    <submittedName>
        <fullName evidence="1">Plant regulator RWP-RK family protein, putative isoform 1</fullName>
    </submittedName>
</protein>
<gene>
    <name evidence="1" type="ORF">OWV82_010948</name>
</gene>
<evidence type="ECO:0000313" key="1">
    <source>
        <dbReference type="EMBL" id="KAJ4715854.1"/>
    </source>
</evidence>
<organism evidence="1 2">
    <name type="scientific">Melia azedarach</name>
    <name type="common">Chinaberry tree</name>
    <dbReference type="NCBI Taxonomy" id="155640"/>
    <lineage>
        <taxon>Eukaryota</taxon>
        <taxon>Viridiplantae</taxon>
        <taxon>Streptophyta</taxon>
        <taxon>Embryophyta</taxon>
        <taxon>Tracheophyta</taxon>
        <taxon>Spermatophyta</taxon>
        <taxon>Magnoliopsida</taxon>
        <taxon>eudicotyledons</taxon>
        <taxon>Gunneridae</taxon>
        <taxon>Pentapetalae</taxon>
        <taxon>rosids</taxon>
        <taxon>malvids</taxon>
        <taxon>Sapindales</taxon>
        <taxon>Meliaceae</taxon>
        <taxon>Melia</taxon>
    </lineage>
</organism>
<dbReference type="EMBL" id="CM051399">
    <property type="protein sequence ID" value="KAJ4715854.1"/>
    <property type="molecule type" value="Genomic_DNA"/>
</dbReference>
<evidence type="ECO:0000313" key="2">
    <source>
        <dbReference type="Proteomes" id="UP001164539"/>
    </source>
</evidence>
<keyword evidence="2" id="KW-1185">Reference proteome</keyword>
<sequence>MDDGNFTSNSTFGAFPGTAMDLDFMDELLYDGCWLETTDSFDFLQSGPSSSDPVDDSSEYLPYSDSNNGHLSMNLNPHQQVYQDETKRKVTENPSLVYPKIEELHKTHIQNHQGFDPTSSSGQSGNFLIQGNELGRRWWFAPRANTGSSSSVKERLVCAIAHLKEYIKDGNTLVQIWVPVKRGGKHVLTTDDQPYSLDPSCKSLESYRNVSTTYHFAVDEDSKEFDGLPGRVFLGKLPEWTPDVRFFRSDEYRRVNYAQQYDVHGSLALPVFERGSGTCLGVVEIVTTSQKIQYRPDLENVCKALEAVDLRSSENFSNSCVKAVNELHHTAMPELAEVLRSVCKTHNLPLALTWAPCGQQGKGGCVRSDENYAHCFLTVDSACFVANQNFSNFLVACSEHQLFQGQGIVGKAFTMSKQCFAADITAFSKSSYPLSHHARMFGLRAAVAIPLRGITTGMIEFVLEFFLPKDCQDTEEQKRIVNSLSVVIRQLCESLPLAMENELEEVLLPIGEMGVTSDGSSPSKGTSPEQSSWISHMIETQQKGKGIAVSWECQKEEPKEEFKVMTGWDDAQADPYHRQLFPGFGQFQQNSGAKISVEDGGDSSSLGGQRPVGSRKAGEKRRTKTEKTISLQVLRQYFAGSLKDAAKNIGVCPTTLKRICRQHGITRWPSRKIKKVGHSLRKLQLVIDSVQGAEGAIQIGSFYTSFPELSSPNFSGNDPFSSVKTGDHLKPSNLQPDNGFFSTGAAVSKSPSSSCSQSSGSSTCCSTGAKQNINTVNALSSGEAQMVEETGGVLKRARSDAELHALNQEEPKLLARSQSHKILGENASLESLPPLPKCRQRNLRDVGAFRVKATFGEEKVRFSLQPNWGFKDLKHEIARRFNIEDFSKIDLKYLDDEQEWVLLTCDTDLEECIDIHKSSQSHTIKITLHVASHLKFGKLIHRTAPP</sequence>
<comment type="caution">
    <text evidence="1">The sequence shown here is derived from an EMBL/GenBank/DDBJ whole genome shotgun (WGS) entry which is preliminary data.</text>
</comment>
<dbReference type="Proteomes" id="UP001164539">
    <property type="component" value="Chromosome 6"/>
</dbReference>
<proteinExistence type="predicted"/>
<accession>A0ACC1XWP1</accession>